<keyword evidence="3" id="KW-0808">Transferase</keyword>
<sequence>MESGVYIEEALLEVLKETDLISFQRKLCVELQLLRLEHFNHVTDDELKSYTGLSQPAIRRLRLAITEKKKKAKKSKGLFSTIGRKEAKEISKVMLTPNALPDPALSTDKPTTCLIAKDQVSRRFIEALSFQLFG</sequence>
<dbReference type="AlphaFoldDB" id="A0A0M3HGL6"/>
<organism evidence="9 10">
    <name type="scientific">Ascaris lumbricoides</name>
    <name type="common">Giant roundworm</name>
    <dbReference type="NCBI Taxonomy" id="6252"/>
    <lineage>
        <taxon>Eukaryota</taxon>
        <taxon>Metazoa</taxon>
        <taxon>Ecdysozoa</taxon>
        <taxon>Nematoda</taxon>
        <taxon>Chromadorea</taxon>
        <taxon>Rhabditida</taxon>
        <taxon>Spirurina</taxon>
        <taxon>Ascaridomorpha</taxon>
        <taxon>Ascaridoidea</taxon>
        <taxon>Ascarididae</taxon>
        <taxon>Ascaris</taxon>
    </lineage>
</organism>
<feature type="domain" description="ACK/TNK-like SAM" evidence="8">
    <location>
        <begin position="11"/>
        <end position="65"/>
    </location>
</feature>
<evidence type="ECO:0000256" key="5">
    <source>
        <dbReference type="ARBA" id="ARBA00022777"/>
    </source>
</evidence>
<proteinExistence type="predicted"/>
<dbReference type="Pfam" id="PF22931">
    <property type="entry name" value="SAM_TNK"/>
    <property type="match status" value="1"/>
</dbReference>
<accession>A0A0M3HGL6</accession>
<evidence type="ECO:0000313" key="9">
    <source>
        <dbReference type="Proteomes" id="UP000036681"/>
    </source>
</evidence>
<name>A0A0M3HGL6_ASCLU</name>
<dbReference type="Proteomes" id="UP000036681">
    <property type="component" value="Unplaced"/>
</dbReference>
<evidence type="ECO:0000259" key="8">
    <source>
        <dbReference type="Pfam" id="PF22931"/>
    </source>
</evidence>
<reference evidence="10" key="1">
    <citation type="submission" date="2017-02" db="UniProtKB">
        <authorList>
            <consortium name="WormBaseParasite"/>
        </authorList>
    </citation>
    <scope>IDENTIFICATION</scope>
</reference>
<dbReference type="EC" id="2.7.10.2" evidence="1"/>
<evidence type="ECO:0000256" key="4">
    <source>
        <dbReference type="ARBA" id="ARBA00022741"/>
    </source>
</evidence>
<evidence type="ECO:0000256" key="7">
    <source>
        <dbReference type="ARBA" id="ARBA00023137"/>
    </source>
</evidence>
<keyword evidence="5" id="KW-0418">Kinase</keyword>
<keyword evidence="9" id="KW-1185">Reference proteome</keyword>
<protein>
    <recommendedName>
        <fullName evidence="1">non-specific protein-tyrosine kinase</fullName>
        <ecNumber evidence="1">2.7.10.2</ecNumber>
    </recommendedName>
</protein>
<dbReference type="InterPro" id="IPR055175">
    <property type="entry name" value="ACK/TNK-like_SAM"/>
</dbReference>
<evidence type="ECO:0000313" key="10">
    <source>
        <dbReference type="WBParaSite" id="ALUE_0000066101-mRNA-1"/>
    </source>
</evidence>
<evidence type="ECO:0000256" key="2">
    <source>
        <dbReference type="ARBA" id="ARBA00022443"/>
    </source>
</evidence>
<keyword evidence="4" id="KW-0547">Nucleotide-binding</keyword>
<dbReference type="WBParaSite" id="ALUE_0000066101-mRNA-1">
    <property type="protein sequence ID" value="ALUE_0000066101-mRNA-1"/>
    <property type="gene ID" value="ALUE_0000066101"/>
</dbReference>
<evidence type="ECO:0000256" key="6">
    <source>
        <dbReference type="ARBA" id="ARBA00022840"/>
    </source>
</evidence>
<dbReference type="GO" id="GO:0005524">
    <property type="term" value="F:ATP binding"/>
    <property type="evidence" value="ECO:0007669"/>
    <property type="project" value="UniProtKB-KW"/>
</dbReference>
<evidence type="ECO:0000256" key="1">
    <source>
        <dbReference type="ARBA" id="ARBA00011903"/>
    </source>
</evidence>
<keyword evidence="6" id="KW-0067">ATP-binding</keyword>
<dbReference type="GO" id="GO:0004715">
    <property type="term" value="F:non-membrane spanning protein tyrosine kinase activity"/>
    <property type="evidence" value="ECO:0007669"/>
    <property type="project" value="UniProtKB-EC"/>
</dbReference>
<evidence type="ECO:0000256" key="3">
    <source>
        <dbReference type="ARBA" id="ARBA00022679"/>
    </source>
</evidence>
<keyword evidence="2" id="KW-0728">SH3 domain</keyword>
<keyword evidence="7" id="KW-0829">Tyrosine-protein kinase</keyword>